<evidence type="ECO:0000313" key="1">
    <source>
        <dbReference type="EMBL" id="JAD78901.1"/>
    </source>
</evidence>
<organism evidence="1">
    <name type="scientific">Arundo donax</name>
    <name type="common">Giant reed</name>
    <name type="synonym">Donax arundinaceus</name>
    <dbReference type="NCBI Taxonomy" id="35708"/>
    <lineage>
        <taxon>Eukaryota</taxon>
        <taxon>Viridiplantae</taxon>
        <taxon>Streptophyta</taxon>
        <taxon>Embryophyta</taxon>
        <taxon>Tracheophyta</taxon>
        <taxon>Spermatophyta</taxon>
        <taxon>Magnoliopsida</taxon>
        <taxon>Liliopsida</taxon>
        <taxon>Poales</taxon>
        <taxon>Poaceae</taxon>
        <taxon>PACMAD clade</taxon>
        <taxon>Arundinoideae</taxon>
        <taxon>Arundineae</taxon>
        <taxon>Arundo</taxon>
    </lineage>
</organism>
<name>A0A0A9CTG4_ARUDO</name>
<dbReference type="AlphaFoldDB" id="A0A0A9CTG4"/>
<sequence length="49" mass="5650">MVKMLRASLQSKTKGEWVSSLRMIQMCSTQFMRPSLLMRSSGEMLILRA</sequence>
<accession>A0A0A9CTG4</accession>
<dbReference type="EMBL" id="GBRH01218994">
    <property type="protein sequence ID" value="JAD78901.1"/>
    <property type="molecule type" value="Transcribed_RNA"/>
</dbReference>
<protein>
    <submittedName>
        <fullName evidence="1">Uncharacterized protein</fullName>
    </submittedName>
</protein>
<proteinExistence type="predicted"/>
<reference evidence="1" key="2">
    <citation type="journal article" date="2015" name="Data Brief">
        <title>Shoot transcriptome of the giant reed, Arundo donax.</title>
        <authorList>
            <person name="Barrero R.A."/>
            <person name="Guerrero F.D."/>
            <person name="Moolhuijzen P."/>
            <person name="Goolsby J.A."/>
            <person name="Tidwell J."/>
            <person name="Bellgard S.E."/>
            <person name="Bellgard M.I."/>
        </authorList>
    </citation>
    <scope>NUCLEOTIDE SEQUENCE</scope>
    <source>
        <tissue evidence="1">Shoot tissue taken approximately 20 cm above the soil surface</tissue>
    </source>
</reference>
<reference evidence="1" key="1">
    <citation type="submission" date="2014-09" db="EMBL/GenBank/DDBJ databases">
        <authorList>
            <person name="Magalhaes I.L.F."/>
            <person name="Oliveira U."/>
            <person name="Santos F.R."/>
            <person name="Vidigal T.H.D.A."/>
            <person name="Brescovit A.D."/>
            <person name="Santos A.J."/>
        </authorList>
    </citation>
    <scope>NUCLEOTIDE SEQUENCE</scope>
    <source>
        <tissue evidence="1">Shoot tissue taken approximately 20 cm above the soil surface</tissue>
    </source>
</reference>